<dbReference type="GO" id="GO:0000428">
    <property type="term" value="C:DNA-directed RNA polymerase complex"/>
    <property type="evidence" value="ECO:0007669"/>
    <property type="project" value="UniProtKB-KW"/>
</dbReference>
<dbReference type="EMBL" id="JBBWWQ010000001">
    <property type="protein sequence ID" value="KAK8957644.1"/>
    <property type="molecule type" value="Genomic_DNA"/>
</dbReference>
<evidence type="ECO:0000256" key="1">
    <source>
        <dbReference type="SAM" id="MobiDB-lite"/>
    </source>
</evidence>
<comment type="caution">
    <text evidence="2">The sequence shown here is derived from an EMBL/GenBank/DDBJ whole genome shotgun (WGS) entry which is preliminary data.</text>
</comment>
<evidence type="ECO:0000313" key="2">
    <source>
        <dbReference type="EMBL" id="KAK8957644.1"/>
    </source>
</evidence>
<proteinExistence type="predicted"/>
<organism evidence="2 3">
    <name type="scientific">Platanthera zijinensis</name>
    <dbReference type="NCBI Taxonomy" id="2320716"/>
    <lineage>
        <taxon>Eukaryota</taxon>
        <taxon>Viridiplantae</taxon>
        <taxon>Streptophyta</taxon>
        <taxon>Embryophyta</taxon>
        <taxon>Tracheophyta</taxon>
        <taxon>Spermatophyta</taxon>
        <taxon>Magnoliopsida</taxon>
        <taxon>Liliopsida</taxon>
        <taxon>Asparagales</taxon>
        <taxon>Orchidaceae</taxon>
        <taxon>Orchidoideae</taxon>
        <taxon>Orchideae</taxon>
        <taxon>Orchidinae</taxon>
        <taxon>Platanthera</taxon>
    </lineage>
</organism>
<feature type="region of interest" description="Disordered" evidence="1">
    <location>
        <begin position="47"/>
        <end position="72"/>
    </location>
</feature>
<keyword evidence="2" id="KW-0804">Transcription</keyword>
<dbReference type="SUPFAM" id="SSF64484">
    <property type="entry name" value="beta and beta-prime subunits of DNA dependent RNA-polymerase"/>
    <property type="match status" value="1"/>
</dbReference>
<gene>
    <name evidence="2" type="primary">RPB205</name>
    <name evidence="2" type="ORF">KSP39_PZI001000</name>
</gene>
<keyword evidence="2" id="KW-0240">DNA-directed RNA polymerase</keyword>
<dbReference type="Proteomes" id="UP001418222">
    <property type="component" value="Unassembled WGS sequence"/>
</dbReference>
<name>A0AAP0GG19_9ASPA</name>
<evidence type="ECO:0000313" key="3">
    <source>
        <dbReference type="Proteomes" id="UP001418222"/>
    </source>
</evidence>
<protein>
    <submittedName>
        <fullName evidence="2">DNA-directed RNA polymerase II subunit RPB1</fullName>
    </submittedName>
</protein>
<dbReference type="AlphaFoldDB" id="A0AAP0GG19"/>
<reference evidence="2 3" key="1">
    <citation type="journal article" date="2022" name="Nat. Plants">
        <title>Genomes of leafy and leafless Platanthera orchids illuminate the evolution of mycoheterotrophy.</title>
        <authorList>
            <person name="Li M.H."/>
            <person name="Liu K.W."/>
            <person name="Li Z."/>
            <person name="Lu H.C."/>
            <person name="Ye Q.L."/>
            <person name="Zhang D."/>
            <person name="Wang J.Y."/>
            <person name="Li Y.F."/>
            <person name="Zhong Z.M."/>
            <person name="Liu X."/>
            <person name="Yu X."/>
            <person name="Liu D.K."/>
            <person name="Tu X.D."/>
            <person name="Liu B."/>
            <person name="Hao Y."/>
            <person name="Liao X.Y."/>
            <person name="Jiang Y.T."/>
            <person name="Sun W.H."/>
            <person name="Chen J."/>
            <person name="Chen Y.Q."/>
            <person name="Ai Y."/>
            <person name="Zhai J.W."/>
            <person name="Wu S.S."/>
            <person name="Zhou Z."/>
            <person name="Hsiao Y.Y."/>
            <person name="Wu W.L."/>
            <person name="Chen Y.Y."/>
            <person name="Lin Y.F."/>
            <person name="Hsu J.L."/>
            <person name="Li C.Y."/>
            <person name="Wang Z.W."/>
            <person name="Zhao X."/>
            <person name="Zhong W.Y."/>
            <person name="Ma X.K."/>
            <person name="Ma L."/>
            <person name="Huang J."/>
            <person name="Chen G.Z."/>
            <person name="Huang M.Z."/>
            <person name="Huang L."/>
            <person name="Peng D.H."/>
            <person name="Luo Y.B."/>
            <person name="Zou S.Q."/>
            <person name="Chen S.P."/>
            <person name="Lan S."/>
            <person name="Tsai W.C."/>
            <person name="Van de Peer Y."/>
            <person name="Liu Z.J."/>
        </authorList>
    </citation>
    <scope>NUCLEOTIDE SEQUENCE [LARGE SCALE GENOMIC DNA]</scope>
    <source>
        <strain evidence="2">Lor287</strain>
    </source>
</reference>
<keyword evidence="3" id="KW-1185">Reference proteome</keyword>
<sequence length="119" mass="13182">MVEVPDLDSYDESDERVTAAMTVLAIMRCVCFNCSKILADEQEKCAGGDDLDVQGQQDSEEPLTKSRGGCGAQQPKITIDGIKMIAEYKASNKKYDDQELLPEPVERKQVLSIERVTIP</sequence>
<accession>A0AAP0GG19</accession>